<comment type="caution">
    <text evidence="3">The sequence shown here is derived from an EMBL/GenBank/DDBJ whole genome shotgun (WGS) entry which is preliminary data.</text>
</comment>
<dbReference type="Proteomes" id="UP000054937">
    <property type="component" value="Unassembled WGS sequence"/>
</dbReference>
<dbReference type="AlphaFoldDB" id="A0A0V0QQX5"/>
<keyword evidence="4" id="KW-1185">Reference proteome</keyword>
<dbReference type="OrthoDB" id="273345at2759"/>
<evidence type="ECO:0000256" key="1">
    <source>
        <dbReference type="SAM" id="Coils"/>
    </source>
</evidence>
<reference evidence="3 4" key="1">
    <citation type="journal article" date="2015" name="Sci. Rep.">
        <title>Genome of the facultative scuticociliatosis pathogen Pseudocohnilembus persalinus provides insight into its virulence through horizontal gene transfer.</title>
        <authorList>
            <person name="Xiong J."/>
            <person name="Wang G."/>
            <person name="Cheng J."/>
            <person name="Tian M."/>
            <person name="Pan X."/>
            <person name="Warren A."/>
            <person name="Jiang C."/>
            <person name="Yuan D."/>
            <person name="Miao W."/>
        </authorList>
    </citation>
    <scope>NUCLEOTIDE SEQUENCE [LARGE SCALE GENOMIC DNA]</scope>
    <source>
        <strain evidence="3">36N120E</strain>
    </source>
</reference>
<feature type="coiled-coil region" evidence="1">
    <location>
        <begin position="79"/>
        <end position="147"/>
    </location>
</feature>
<keyword evidence="1" id="KW-0175">Coiled coil</keyword>
<dbReference type="Pfam" id="PF03962">
    <property type="entry name" value="Mnd1"/>
    <property type="match status" value="1"/>
</dbReference>
<evidence type="ECO:0000313" key="4">
    <source>
        <dbReference type="Proteomes" id="UP000054937"/>
    </source>
</evidence>
<evidence type="ECO:0000259" key="2">
    <source>
        <dbReference type="Pfam" id="PF03962"/>
    </source>
</evidence>
<dbReference type="OMA" id="VCYWAFP"/>
<name>A0A0V0QQX5_PSEPJ</name>
<dbReference type="EMBL" id="LDAU01000113">
    <property type="protein sequence ID" value="KRX04687.1"/>
    <property type="molecule type" value="Genomic_DNA"/>
</dbReference>
<gene>
    <name evidence="3" type="ORF">PPERSA_09479</name>
</gene>
<feature type="domain" description="Mnd1 HTH" evidence="2">
    <location>
        <begin position="16"/>
        <end position="75"/>
    </location>
</feature>
<proteinExistence type="predicted"/>
<organism evidence="3 4">
    <name type="scientific">Pseudocohnilembus persalinus</name>
    <name type="common">Ciliate</name>
    <dbReference type="NCBI Taxonomy" id="266149"/>
    <lineage>
        <taxon>Eukaryota</taxon>
        <taxon>Sar</taxon>
        <taxon>Alveolata</taxon>
        <taxon>Ciliophora</taxon>
        <taxon>Intramacronucleata</taxon>
        <taxon>Oligohymenophorea</taxon>
        <taxon>Scuticociliatia</taxon>
        <taxon>Philasterida</taxon>
        <taxon>Pseudocohnilembidae</taxon>
        <taxon>Pseudocohnilembus</taxon>
    </lineage>
</organism>
<dbReference type="InterPro" id="IPR040453">
    <property type="entry name" value="Mnd1_HTH"/>
</dbReference>
<sequence>MAPKKGLSAEDKRNLMLNYFLDKKEPFKKDEFIKFAKGLGINNRDLAEKAVKELVGENMIIQDKIGGSVFFWAFPHDIQQNVYNEINSSEQKHEKLQQQIENSKQEYEKSLIGREPSEERSQKLEKLKQLKATLQPKQQELTKLKKNSPENQESYQNEQKRLKLLANHWLYQLFQLKNYFRFTLYMTQIQFNQMLQGVLEDENYDIDTQQEYNV</sequence>
<protein>
    <recommendedName>
        <fullName evidence="2">Mnd1 HTH domain-containing protein</fullName>
    </recommendedName>
</protein>
<accession>A0A0V0QQX5</accession>
<evidence type="ECO:0000313" key="3">
    <source>
        <dbReference type="EMBL" id="KRX04687.1"/>
    </source>
</evidence>
<dbReference type="FunCoup" id="A0A0V0QQX5">
    <property type="interactions" value="71"/>
</dbReference>
<dbReference type="InParanoid" id="A0A0V0QQX5"/>